<evidence type="ECO:0000256" key="7">
    <source>
        <dbReference type="ARBA" id="ARBA00022990"/>
    </source>
</evidence>
<dbReference type="GO" id="GO:0019948">
    <property type="term" value="F:SUMO activating enzyme activity"/>
    <property type="evidence" value="ECO:0007669"/>
    <property type="project" value="TreeGrafter"/>
</dbReference>
<reference evidence="13" key="1">
    <citation type="submission" date="2025-08" db="UniProtKB">
        <authorList>
            <consortium name="RefSeq"/>
        </authorList>
    </citation>
    <scope>IDENTIFICATION</scope>
    <source>
        <tissue evidence="13">Sperm</tissue>
    </source>
</reference>
<evidence type="ECO:0000256" key="2">
    <source>
        <dbReference type="ARBA" id="ARBA00005673"/>
    </source>
</evidence>
<dbReference type="InterPro" id="IPR000594">
    <property type="entry name" value="ThiF_NAD_FAD-bd"/>
</dbReference>
<dbReference type="InterPro" id="IPR019572">
    <property type="entry name" value="UBA_E1_SCCH"/>
</dbReference>
<evidence type="ECO:0000259" key="11">
    <source>
        <dbReference type="SMART" id="SM00985"/>
    </source>
</evidence>
<dbReference type="InterPro" id="IPR042449">
    <property type="entry name" value="Ub-E1_IAD_1"/>
</dbReference>
<dbReference type="Gene3D" id="2.40.30.180">
    <property type="entry name" value="Ubiquitin-activating enzyme E1, FCCH domain"/>
    <property type="match status" value="1"/>
</dbReference>
<evidence type="ECO:0000256" key="5">
    <source>
        <dbReference type="ARBA" id="ARBA00022723"/>
    </source>
</evidence>
<evidence type="ECO:0000256" key="10">
    <source>
        <dbReference type="ARBA" id="ARBA00079238"/>
    </source>
</evidence>
<dbReference type="InterPro" id="IPR018965">
    <property type="entry name" value="Ub-activating_enz_E1_C"/>
</dbReference>
<comment type="pathway">
    <text evidence="1">Protein modification; protein ubiquitination.</text>
</comment>
<dbReference type="Proteomes" id="UP001318040">
    <property type="component" value="Chromosome 40"/>
</dbReference>
<dbReference type="Gene3D" id="3.40.50.12550">
    <property type="entry name" value="Ubiquitin-activating enzyme E1, inactive adenylation domain, subdomain 2"/>
    <property type="match status" value="1"/>
</dbReference>
<dbReference type="Gene3D" id="3.40.50.720">
    <property type="entry name" value="NAD(P)-binding Rossmann-like Domain"/>
    <property type="match status" value="1"/>
</dbReference>
<evidence type="ECO:0000256" key="6">
    <source>
        <dbReference type="ARBA" id="ARBA00022842"/>
    </source>
</evidence>
<evidence type="ECO:0000256" key="8">
    <source>
        <dbReference type="ARBA" id="ARBA00064529"/>
    </source>
</evidence>
<dbReference type="SUPFAM" id="SSF69572">
    <property type="entry name" value="Activating enzymes of the ubiquitin-like proteins"/>
    <property type="match status" value="2"/>
</dbReference>
<dbReference type="AlphaFoldDB" id="A0AAJ7TUN3"/>
<dbReference type="GO" id="GO:0019780">
    <property type="term" value="F:FAT10 activating enzyme activity"/>
    <property type="evidence" value="ECO:0007669"/>
    <property type="project" value="UniProtKB-ARBA"/>
</dbReference>
<dbReference type="NCBIfam" id="TIGR01408">
    <property type="entry name" value="Ube1"/>
    <property type="match status" value="1"/>
</dbReference>
<evidence type="ECO:0000256" key="1">
    <source>
        <dbReference type="ARBA" id="ARBA00004906"/>
    </source>
</evidence>
<dbReference type="InterPro" id="IPR035985">
    <property type="entry name" value="Ubiquitin-activating_enz"/>
</dbReference>
<dbReference type="RefSeq" id="XP_032824409.1">
    <property type="nucleotide sequence ID" value="XM_032968518.1"/>
</dbReference>
<comment type="subunit">
    <text evidence="8">Forms a thioester with UBD in cells stimulated with tumor necrosis factor-alpha (TNFa) and interferon-gamma (IFNg).</text>
</comment>
<dbReference type="InterPro" id="IPR042063">
    <property type="entry name" value="Ubi_acti_E1_SCCH"/>
</dbReference>
<dbReference type="CDD" id="cd01491">
    <property type="entry name" value="Ube1_repeat1"/>
    <property type="match status" value="1"/>
</dbReference>
<dbReference type="GO" id="GO:0031510">
    <property type="term" value="C:SUMO activating enzyme complex"/>
    <property type="evidence" value="ECO:0007669"/>
    <property type="project" value="TreeGrafter"/>
</dbReference>
<sequence length="1021" mass="113914">MDAANMDIDDSLYSRQRYVLDDDAMRQMARSSVFLSGLGGLGVEIAKNIVLAGVKLLNVHDTRLATIADLGTQFFLREDDVGRNRAVASVERLKELNPYVSVSSSTHPLNYDTDLVFLKEYQCVVMTDCPLALQCKLDSFCHSQEPPIKFISTDVRGVFCRTFCDFGERFEVLDPTGEAPKEFFIQSISQSNPGVVVTMDNRAHGLETGDRLTFKEVHGMTSLNGCTHTVTVLSPYMFSICDTSGLPAYLHGGMAKQVKVPKMVHFESLEKQLAKPTCLVVDYSKPEAPLQIHLALLALEHFEKQHGRLPTAGCADDVKELCSLAEAESERLCDKVSVERRVVECAALVAGGQLAALTAALGGVVGQEVLKALTGKFGPIQQWLYFDAMEVVGNLENVDSEGFKARGDRYDALRLCVGDAVCEKLHKLSVFMVGCGAIGCEMLKNMALLGVGTDQEHGGLVTITDPDLIEKSNLNRQFLFRSRHIQKPKSTTGATVARDINPQLHVEPRLDRVGPATEAKFSDDFLCRQSLVLNALDNVEARRYMDSRCVSNQRPLIDSGTMGTKGHVEVVVPHLTESYNSQRDPLDEEVPFCMLKSFPNVIEHTIQWARDKFESAFTYKPSIFSKFWESQQSPKRLLERLRAGESPEGAIQPVKLLSRRCTCWEECVTLARVKFEKYFNHKAKQLLHAFPLDTRLKDGSLFWQSPKRPPTPIIFDPSIQLHFSFIVSTARLFAEVCGIPYTEQNLSKEFILEKLESITVPEFRPSSKQIETDDGIKKVELAKLAPSGEEESQVWQLLDRTIKEGPISEANLRLKALEFEKDDDCNAHVDFILAASNLRACMYSIDLADRPQTKRIAGRIIPAIATTTAAVSGLVALELIKVAQGVKLEDLKNCFLNLGIPVLLLSEPAPVKRTPIRGDLSFTIWDKWEIHGSEDFTLQDFIRAVKEKYGVEPTMVVQGVKMVYVPIMPGHSKRLKQTMNKLLKQTERRYVDLTLSFAPETPGEDDLPGPPVRYFLCRAAD</sequence>
<dbReference type="GO" id="GO:0016925">
    <property type="term" value="P:protein sumoylation"/>
    <property type="evidence" value="ECO:0007669"/>
    <property type="project" value="TreeGrafter"/>
</dbReference>
<dbReference type="PANTHER" id="PTHR10953">
    <property type="entry name" value="UBIQUITIN-ACTIVATING ENZYME E1"/>
    <property type="match status" value="1"/>
</dbReference>
<evidence type="ECO:0000313" key="12">
    <source>
        <dbReference type="Proteomes" id="UP001318040"/>
    </source>
</evidence>
<dbReference type="InterPro" id="IPR018075">
    <property type="entry name" value="UBQ-activ_enz_E1"/>
</dbReference>
<name>A0AAJ7TUN3_PETMA</name>
<dbReference type="GO" id="GO:0046872">
    <property type="term" value="F:metal ion binding"/>
    <property type="evidence" value="ECO:0007669"/>
    <property type="project" value="UniProtKB-KW"/>
</dbReference>
<keyword evidence="6" id="KW-0460">Magnesium</keyword>
<evidence type="ECO:0000256" key="9">
    <source>
        <dbReference type="ARBA" id="ARBA00068491"/>
    </source>
</evidence>
<dbReference type="Pfam" id="PF10585">
    <property type="entry name" value="UBA_E1_SCCH"/>
    <property type="match status" value="1"/>
</dbReference>
<dbReference type="Gene3D" id="3.10.290.60">
    <property type="entry name" value="Ubiquitin-activating enzyme E1, UFD domain"/>
    <property type="match status" value="1"/>
</dbReference>
<keyword evidence="5" id="KW-0479">Metal-binding</keyword>
<keyword evidence="3" id="KW-0597">Phosphoprotein</keyword>
<comment type="similarity">
    <text evidence="2">Belongs to the ubiquitin-activating E1 family.</text>
</comment>
<dbReference type="InterPro" id="IPR038252">
    <property type="entry name" value="UBA_E1_C_sf"/>
</dbReference>
<dbReference type="GO" id="GO:0006511">
    <property type="term" value="P:ubiquitin-dependent protein catabolic process"/>
    <property type="evidence" value="ECO:0007669"/>
    <property type="project" value="UniProtKB-ARBA"/>
</dbReference>
<organism evidence="12 13">
    <name type="scientific">Petromyzon marinus</name>
    <name type="common">Sea lamprey</name>
    <dbReference type="NCBI Taxonomy" id="7757"/>
    <lineage>
        <taxon>Eukaryota</taxon>
        <taxon>Metazoa</taxon>
        <taxon>Chordata</taxon>
        <taxon>Craniata</taxon>
        <taxon>Vertebrata</taxon>
        <taxon>Cyclostomata</taxon>
        <taxon>Hyperoartia</taxon>
        <taxon>Petromyzontiformes</taxon>
        <taxon>Petromyzontidae</taxon>
        <taxon>Petromyzon</taxon>
    </lineage>
</organism>
<keyword evidence="7" id="KW-0007">Acetylation</keyword>
<dbReference type="FunFam" id="3.10.290.60:FF:000003">
    <property type="entry name" value="Ubiquitin-like modifier activating enzyme 6"/>
    <property type="match status" value="1"/>
</dbReference>
<evidence type="ECO:0000256" key="4">
    <source>
        <dbReference type="ARBA" id="ARBA00022598"/>
    </source>
</evidence>
<dbReference type="GO" id="GO:0005737">
    <property type="term" value="C:cytoplasm"/>
    <property type="evidence" value="ECO:0007669"/>
    <property type="project" value="TreeGrafter"/>
</dbReference>
<dbReference type="CDD" id="cd01490">
    <property type="entry name" value="Ube1_repeat2"/>
    <property type="match status" value="1"/>
</dbReference>
<dbReference type="Gene3D" id="3.50.50.80">
    <property type="entry name" value="Ubiquitin-activating enzyme E1, inactive adenylation domain, subdomain 1"/>
    <property type="match status" value="1"/>
</dbReference>
<gene>
    <name evidence="13" type="primary">UBA6</name>
</gene>
<feature type="domain" description="Ubiquitin-activating enzyme E1 C-terminal" evidence="11">
    <location>
        <begin position="891"/>
        <end position="1012"/>
    </location>
</feature>
<keyword evidence="4" id="KW-0436">Ligase</keyword>
<dbReference type="PANTHER" id="PTHR10953:SF186">
    <property type="entry name" value="UBIQUITIN-LIKE MODIFIER-ACTIVATING ENZYME 6"/>
    <property type="match status" value="1"/>
</dbReference>
<proteinExistence type="inferred from homology"/>
<dbReference type="SMART" id="SM00985">
    <property type="entry name" value="UBA_e1_C"/>
    <property type="match status" value="1"/>
</dbReference>
<dbReference type="PRINTS" id="PR01849">
    <property type="entry name" value="UBIQUITINACT"/>
</dbReference>
<dbReference type="KEGG" id="pmrn:116950612"/>
<dbReference type="CTD" id="55236"/>
<dbReference type="FunFam" id="1.10.10.2660:FF:000003">
    <property type="entry name" value="ubiquitin-like modifier-activating enzyme 6 isoform X1"/>
    <property type="match status" value="1"/>
</dbReference>
<dbReference type="InterPro" id="IPR000011">
    <property type="entry name" value="UBQ/SUMO-activ_enz_E1-like"/>
</dbReference>
<keyword evidence="12" id="KW-1185">Reference proteome</keyword>
<accession>A0AAJ7TUN3</accession>
<dbReference type="InterPro" id="IPR042302">
    <property type="entry name" value="E1_FCCH_sf"/>
</dbReference>
<dbReference type="Pfam" id="PF09358">
    <property type="entry name" value="E1_UFD"/>
    <property type="match status" value="1"/>
</dbReference>
<dbReference type="FunFam" id="2.40.30.180:FF:000002">
    <property type="entry name" value="Ubiquitin-activating enzyme E1 2"/>
    <property type="match status" value="1"/>
</dbReference>
<dbReference type="Pfam" id="PF00899">
    <property type="entry name" value="ThiF"/>
    <property type="match status" value="2"/>
</dbReference>
<evidence type="ECO:0000256" key="3">
    <source>
        <dbReference type="ARBA" id="ARBA00022553"/>
    </source>
</evidence>
<protein>
    <recommendedName>
        <fullName evidence="9">Ubiquitin-like modifier-activating enzyme 6</fullName>
    </recommendedName>
    <alternativeName>
        <fullName evidence="10">Ubiquitin-activating enzyme E1-like protein 2</fullName>
    </alternativeName>
</protein>
<dbReference type="InterPro" id="IPR045886">
    <property type="entry name" value="ThiF/MoeB/HesA"/>
</dbReference>
<dbReference type="Gene3D" id="1.10.10.2660">
    <property type="entry name" value="Ubiquitin-activating enzyme E1, SCCH domain"/>
    <property type="match status" value="1"/>
</dbReference>
<evidence type="ECO:0000313" key="13">
    <source>
        <dbReference type="RefSeq" id="XP_032824409.1"/>
    </source>
</evidence>
<dbReference type="FunFam" id="3.50.50.80:FF:000001">
    <property type="entry name" value="ubiquitin-like modifier-activating enzyme 1"/>
    <property type="match status" value="1"/>
</dbReference>